<dbReference type="Gene3D" id="3.10.50.30">
    <property type="entry name" value="Transcription elongation factor, GreA/GreB, C-terminal domain"/>
    <property type="match status" value="1"/>
</dbReference>
<dbReference type="NCBIfam" id="NF001263">
    <property type="entry name" value="PRK00226.1-4"/>
    <property type="match status" value="1"/>
</dbReference>
<dbReference type="Gene3D" id="1.10.287.180">
    <property type="entry name" value="Transcription elongation factor, GreA/GreB, N-terminal domain"/>
    <property type="match status" value="1"/>
</dbReference>
<evidence type="ECO:0000256" key="2">
    <source>
        <dbReference type="ARBA" id="ARBA00013729"/>
    </source>
</evidence>
<dbReference type="PROSITE" id="PS00830">
    <property type="entry name" value="GREAB_2"/>
    <property type="match status" value="1"/>
</dbReference>
<evidence type="ECO:0000256" key="1">
    <source>
        <dbReference type="ARBA" id="ARBA00008213"/>
    </source>
</evidence>
<evidence type="ECO:0000256" key="6">
    <source>
        <dbReference type="ARBA" id="ARBA00024916"/>
    </source>
</evidence>
<comment type="caution">
    <text evidence="12">The sequence shown here is derived from an EMBL/GenBank/DDBJ whole genome shotgun (WGS) entry which is preliminary data.</text>
</comment>
<evidence type="ECO:0000259" key="10">
    <source>
        <dbReference type="Pfam" id="PF01272"/>
    </source>
</evidence>
<dbReference type="SUPFAM" id="SSF46557">
    <property type="entry name" value="GreA transcript cleavage protein, N-terminal domain"/>
    <property type="match status" value="1"/>
</dbReference>
<feature type="domain" description="Transcription elongation factor GreA/GreB C-terminal" evidence="10">
    <location>
        <begin position="83"/>
        <end position="155"/>
    </location>
</feature>
<dbReference type="GO" id="GO:0003677">
    <property type="term" value="F:DNA binding"/>
    <property type="evidence" value="ECO:0007669"/>
    <property type="project" value="UniProtKB-UniRule"/>
</dbReference>
<keyword evidence="8" id="KW-0175">Coiled coil</keyword>
<dbReference type="Proteomes" id="UP000178873">
    <property type="component" value="Unassembled WGS sequence"/>
</dbReference>
<dbReference type="InterPro" id="IPR018151">
    <property type="entry name" value="TF_GreA/GreB_CS"/>
</dbReference>
<dbReference type="SUPFAM" id="SSF54534">
    <property type="entry name" value="FKBP-like"/>
    <property type="match status" value="1"/>
</dbReference>
<accession>A0A1G2M406</accession>
<evidence type="ECO:0000256" key="9">
    <source>
        <dbReference type="RuleBase" id="RU000556"/>
    </source>
</evidence>
<dbReference type="PIRSF" id="PIRSF006092">
    <property type="entry name" value="GreA_GreB"/>
    <property type="match status" value="1"/>
</dbReference>
<dbReference type="STRING" id="1802301.A2664_02755"/>
<dbReference type="AlphaFoldDB" id="A0A1G2M406"/>
<protein>
    <recommendedName>
        <fullName evidence="2 8">Transcription elongation factor GreA</fullName>
    </recommendedName>
    <alternativeName>
        <fullName evidence="7 8">Transcript cleavage factor GreA</fullName>
    </alternativeName>
</protein>
<dbReference type="InterPro" id="IPR001437">
    <property type="entry name" value="Tscrpt_elong_fac_GreA/B_C"/>
</dbReference>
<sequence>MSTDGEFLTKEKFEELKKELEFLKTQKRKEVAESLEYSKGLGDLSENAEYHEARELQANVEDRIAKLELILQSAQIVPEKHGSTINVGSTVVVQSETDSGKKTLMLVGSEEVDVAKGRISSHSPLGNALIGKRKGDRAQFTSPRGIVSYTILEVK</sequence>
<gene>
    <name evidence="8" type="primary">greA</name>
    <name evidence="12" type="ORF">A2664_02755</name>
</gene>
<dbReference type="FunFam" id="1.10.287.180:FF:000001">
    <property type="entry name" value="Transcription elongation factor GreA"/>
    <property type="match status" value="1"/>
</dbReference>
<dbReference type="EMBL" id="MHRF01000004">
    <property type="protein sequence ID" value="OHA18533.1"/>
    <property type="molecule type" value="Genomic_DNA"/>
</dbReference>
<dbReference type="NCBIfam" id="TIGR01462">
    <property type="entry name" value="greA"/>
    <property type="match status" value="1"/>
</dbReference>
<reference evidence="12 13" key="1">
    <citation type="journal article" date="2016" name="Nat. Commun.">
        <title>Thousands of microbial genomes shed light on interconnected biogeochemical processes in an aquifer system.</title>
        <authorList>
            <person name="Anantharaman K."/>
            <person name="Brown C.T."/>
            <person name="Hug L.A."/>
            <person name="Sharon I."/>
            <person name="Castelle C.J."/>
            <person name="Probst A.J."/>
            <person name="Thomas B.C."/>
            <person name="Singh A."/>
            <person name="Wilkins M.J."/>
            <person name="Karaoz U."/>
            <person name="Brodie E.L."/>
            <person name="Williams K.H."/>
            <person name="Hubbard S.S."/>
            <person name="Banfield J.F."/>
        </authorList>
    </citation>
    <scope>NUCLEOTIDE SEQUENCE [LARGE SCALE GENOMIC DNA]</scope>
</reference>
<dbReference type="InterPro" id="IPR022691">
    <property type="entry name" value="Tscrpt_elong_fac_GreA/B_N"/>
</dbReference>
<dbReference type="GO" id="GO:0070063">
    <property type="term" value="F:RNA polymerase binding"/>
    <property type="evidence" value="ECO:0007669"/>
    <property type="project" value="InterPro"/>
</dbReference>
<dbReference type="Pfam" id="PF03449">
    <property type="entry name" value="GreA_GreB_N"/>
    <property type="match status" value="1"/>
</dbReference>
<dbReference type="InterPro" id="IPR006359">
    <property type="entry name" value="Tscrpt_elong_fac_GreA"/>
</dbReference>
<feature type="domain" description="Transcription elongation factor GreA/GreB N-terminal" evidence="11">
    <location>
        <begin position="8"/>
        <end position="76"/>
    </location>
</feature>
<dbReference type="InterPro" id="IPR023459">
    <property type="entry name" value="Tscrpt_elong_fac_GreA/B_fam"/>
</dbReference>
<dbReference type="PROSITE" id="PS00829">
    <property type="entry name" value="GREAB_1"/>
    <property type="match status" value="1"/>
</dbReference>
<evidence type="ECO:0000256" key="5">
    <source>
        <dbReference type="ARBA" id="ARBA00023163"/>
    </source>
</evidence>
<comment type="function">
    <text evidence="6 8 9">Necessary for efficient RNA polymerase transcription elongation past template-encoded arresting sites. The arresting sites in DNA have the property of trapping a certain fraction of elongating RNA polymerases that pass through, resulting in locked ternary complexes. Cleavage of the nascent transcript by cleavage factors such as GreA or GreB allows the resumption of elongation from the new 3'terminus. GreA releases sequences of 2 to 3 nucleotides.</text>
</comment>
<dbReference type="GO" id="GO:0032784">
    <property type="term" value="P:regulation of DNA-templated transcription elongation"/>
    <property type="evidence" value="ECO:0007669"/>
    <property type="project" value="UniProtKB-UniRule"/>
</dbReference>
<keyword evidence="4 8" id="KW-0238">DNA-binding</keyword>
<evidence type="ECO:0000256" key="7">
    <source>
        <dbReference type="ARBA" id="ARBA00030776"/>
    </source>
</evidence>
<evidence type="ECO:0000313" key="13">
    <source>
        <dbReference type="Proteomes" id="UP000178873"/>
    </source>
</evidence>
<dbReference type="InterPro" id="IPR028624">
    <property type="entry name" value="Tscrpt_elong_fac_GreA/B"/>
</dbReference>
<feature type="coiled-coil region" evidence="8">
    <location>
        <begin position="13"/>
        <end position="70"/>
    </location>
</feature>
<keyword evidence="3 8" id="KW-0805">Transcription regulation</keyword>
<dbReference type="Pfam" id="PF01272">
    <property type="entry name" value="GreA_GreB"/>
    <property type="match status" value="1"/>
</dbReference>
<name>A0A1G2M406_9BACT</name>
<evidence type="ECO:0000256" key="3">
    <source>
        <dbReference type="ARBA" id="ARBA00023015"/>
    </source>
</evidence>
<dbReference type="InterPro" id="IPR036805">
    <property type="entry name" value="Tscrpt_elong_fac_GreA/B_N_sf"/>
</dbReference>
<evidence type="ECO:0000256" key="4">
    <source>
        <dbReference type="ARBA" id="ARBA00023125"/>
    </source>
</evidence>
<organism evidence="12 13">
    <name type="scientific">Candidatus Taylorbacteria bacterium RIFCSPHIGHO2_01_FULL_46_22b</name>
    <dbReference type="NCBI Taxonomy" id="1802301"/>
    <lineage>
        <taxon>Bacteria</taxon>
        <taxon>Candidatus Tayloriibacteriota</taxon>
    </lineage>
</organism>
<dbReference type="PANTHER" id="PTHR30437:SF4">
    <property type="entry name" value="TRANSCRIPTION ELONGATION FACTOR GREA"/>
    <property type="match status" value="1"/>
</dbReference>
<proteinExistence type="inferred from homology"/>
<dbReference type="GO" id="GO:0006354">
    <property type="term" value="P:DNA-templated transcription elongation"/>
    <property type="evidence" value="ECO:0007669"/>
    <property type="project" value="TreeGrafter"/>
</dbReference>
<dbReference type="HAMAP" id="MF_00105">
    <property type="entry name" value="GreA_GreB"/>
    <property type="match status" value="1"/>
</dbReference>
<evidence type="ECO:0000256" key="8">
    <source>
        <dbReference type="HAMAP-Rule" id="MF_00105"/>
    </source>
</evidence>
<dbReference type="InterPro" id="IPR036953">
    <property type="entry name" value="GreA/GreB_C_sf"/>
</dbReference>
<comment type="similarity">
    <text evidence="1 8 9">Belongs to the GreA/GreB family.</text>
</comment>
<evidence type="ECO:0000259" key="11">
    <source>
        <dbReference type="Pfam" id="PF03449"/>
    </source>
</evidence>
<evidence type="ECO:0000313" key="12">
    <source>
        <dbReference type="EMBL" id="OHA18533.1"/>
    </source>
</evidence>
<keyword evidence="5 8" id="KW-0804">Transcription</keyword>
<dbReference type="PANTHER" id="PTHR30437">
    <property type="entry name" value="TRANSCRIPTION ELONGATION FACTOR GREA"/>
    <property type="match status" value="1"/>
</dbReference>